<comment type="caution">
    <text evidence="2">The sequence shown here is derived from an EMBL/GenBank/DDBJ whole genome shotgun (WGS) entry which is preliminary data.</text>
</comment>
<evidence type="ECO:0000313" key="3">
    <source>
        <dbReference type="Proteomes" id="UP000229976"/>
    </source>
</evidence>
<evidence type="ECO:0000256" key="1">
    <source>
        <dbReference type="SAM" id="MobiDB-lite"/>
    </source>
</evidence>
<accession>A0A2G9YW29</accession>
<feature type="compositionally biased region" description="Basic residues" evidence="1">
    <location>
        <begin position="51"/>
        <end position="63"/>
    </location>
</feature>
<dbReference type="EMBL" id="PCRO01000015">
    <property type="protein sequence ID" value="PIP22953.1"/>
    <property type="molecule type" value="Genomic_DNA"/>
</dbReference>
<name>A0A2G9YW29_9BACT</name>
<proteinExistence type="predicted"/>
<gene>
    <name evidence="2" type="ORF">COX37_01220</name>
</gene>
<reference evidence="2 3" key="1">
    <citation type="submission" date="2017-09" db="EMBL/GenBank/DDBJ databases">
        <title>Depth-based differentiation of microbial function through sediment-hosted aquifers and enrichment of novel symbionts in the deep terrestrial subsurface.</title>
        <authorList>
            <person name="Probst A.J."/>
            <person name="Ladd B."/>
            <person name="Jarett J.K."/>
            <person name="Geller-Mcgrath D.E."/>
            <person name="Sieber C.M."/>
            <person name="Emerson J.B."/>
            <person name="Anantharaman K."/>
            <person name="Thomas B.C."/>
            <person name="Malmstrom R."/>
            <person name="Stieglmeier M."/>
            <person name="Klingl A."/>
            <person name="Woyke T."/>
            <person name="Ryan C.M."/>
            <person name="Banfield J.F."/>
        </authorList>
    </citation>
    <scope>NUCLEOTIDE SEQUENCE [LARGE SCALE GENOMIC DNA]</scope>
    <source>
        <strain evidence="2">CG23_combo_of_CG06-09_8_20_14_all_39_17</strain>
    </source>
</reference>
<organism evidence="2 3">
    <name type="scientific">Candidatus Nealsonbacteria bacterium CG23_combo_of_CG06-09_8_20_14_all_39_17</name>
    <dbReference type="NCBI Taxonomy" id="1974722"/>
    <lineage>
        <taxon>Bacteria</taxon>
        <taxon>Candidatus Nealsoniibacteriota</taxon>
    </lineage>
</organism>
<protein>
    <submittedName>
        <fullName evidence="2">Uncharacterized protein</fullName>
    </submittedName>
</protein>
<evidence type="ECO:0000313" key="2">
    <source>
        <dbReference type="EMBL" id="PIP22953.1"/>
    </source>
</evidence>
<feature type="region of interest" description="Disordered" evidence="1">
    <location>
        <begin position="43"/>
        <end position="63"/>
    </location>
</feature>
<sequence length="63" mass="7562">MRKFIRLEKARIRREICDFKKQEEAIQKFYQELSNKKPVVEKKAVKAKEPKKAKKTKVAKKSK</sequence>
<dbReference type="Proteomes" id="UP000229976">
    <property type="component" value="Unassembled WGS sequence"/>
</dbReference>
<dbReference type="AlphaFoldDB" id="A0A2G9YW29"/>